<evidence type="ECO:0000259" key="1">
    <source>
        <dbReference type="Pfam" id="PF19837"/>
    </source>
</evidence>
<dbReference type="EMBL" id="LUUK01000175">
    <property type="protein sequence ID" value="OAI17802.1"/>
    <property type="molecule type" value="Genomic_DNA"/>
</dbReference>
<dbReference type="OrthoDB" id="5574427at2"/>
<dbReference type="RefSeq" id="WP_064029101.1">
    <property type="nucleotide sequence ID" value="NZ_LUUK01000175.1"/>
</dbReference>
<keyword evidence="3" id="KW-1185">Reference proteome</keyword>
<dbReference type="InterPro" id="IPR045630">
    <property type="entry name" value="DUF6316"/>
</dbReference>
<proteinExistence type="predicted"/>
<feature type="domain" description="DUF6316" evidence="1">
    <location>
        <begin position="19"/>
        <end position="49"/>
    </location>
</feature>
<gene>
    <name evidence="2" type="ORF">A1355_06900</name>
</gene>
<organism evidence="2 3">
    <name type="scientific">Methylomonas koyamae</name>
    <dbReference type="NCBI Taxonomy" id="702114"/>
    <lineage>
        <taxon>Bacteria</taxon>
        <taxon>Pseudomonadati</taxon>
        <taxon>Pseudomonadota</taxon>
        <taxon>Gammaproteobacteria</taxon>
        <taxon>Methylococcales</taxon>
        <taxon>Methylococcaceae</taxon>
        <taxon>Methylomonas</taxon>
    </lineage>
</organism>
<dbReference type="Pfam" id="PF19837">
    <property type="entry name" value="DUF6316"/>
    <property type="match status" value="1"/>
</dbReference>
<sequence length="65" mass="7699">MFKTERIFPTRNPDTGATVWFFLTREGREGPFSSEGEARQKLEAFIDRQLNNPKRIPRTRFLRAI</sequence>
<reference evidence="3" key="1">
    <citation type="submission" date="2016-03" db="EMBL/GenBank/DDBJ databases">
        <authorList>
            <person name="Heylen K."/>
            <person name="De Vos P."/>
            <person name="Vekeman B."/>
        </authorList>
    </citation>
    <scope>NUCLEOTIDE SEQUENCE [LARGE SCALE GENOMIC DNA]</scope>
    <source>
        <strain evidence="3">R-45383</strain>
    </source>
</reference>
<evidence type="ECO:0000313" key="2">
    <source>
        <dbReference type="EMBL" id="OAI17802.1"/>
    </source>
</evidence>
<comment type="caution">
    <text evidence="2">The sequence shown here is derived from an EMBL/GenBank/DDBJ whole genome shotgun (WGS) entry which is preliminary data.</text>
</comment>
<dbReference type="Proteomes" id="UP000077628">
    <property type="component" value="Unassembled WGS sequence"/>
</dbReference>
<name>A0A177NIY2_9GAMM</name>
<accession>A0A177NIY2</accession>
<protein>
    <recommendedName>
        <fullName evidence="1">DUF6316 domain-containing protein</fullName>
    </recommendedName>
</protein>
<dbReference type="AlphaFoldDB" id="A0A177NIY2"/>
<evidence type="ECO:0000313" key="3">
    <source>
        <dbReference type="Proteomes" id="UP000077628"/>
    </source>
</evidence>